<gene>
    <name evidence="1" type="ORF">PVAP13_8KG284000</name>
</gene>
<protein>
    <submittedName>
        <fullName evidence="1">Uncharacterized protein</fullName>
    </submittedName>
</protein>
<organism evidence="1 2">
    <name type="scientific">Panicum virgatum</name>
    <name type="common">Blackwell switchgrass</name>
    <dbReference type="NCBI Taxonomy" id="38727"/>
    <lineage>
        <taxon>Eukaryota</taxon>
        <taxon>Viridiplantae</taxon>
        <taxon>Streptophyta</taxon>
        <taxon>Embryophyta</taxon>
        <taxon>Tracheophyta</taxon>
        <taxon>Spermatophyta</taxon>
        <taxon>Magnoliopsida</taxon>
        <taxon>Liliopsida</taxon>
        <taxon>Poales</taxon>
        <taxon>Poaceae</taxon>
        <taxon>PACMAD clade</taxon>
        <taxon>Panicoideae</taxon>
        <taxon>Panicodae</taxon>
        <taxon>Paniceae</taxon>
        <taxon>Panicinae</taxon>
        <taxon>Panicum</taxon>
        <taxon>Panicum sect. Hiantes</taxon>
    </lineage>
</organism>
<proteinExistence type="predicted"/>
<sequence>MESSLSSLLARPYLDQSTCVMTTDDPWMDTAASRARRSRRVHIDDRSVCQGVRPTTDELMRPAGVPFYPSACRIWTMMH</sequence>
<dbReference type="AlphaFoldDB" id="A0A8T0PQC2"/>
<reference evidence="1" key="1">
    <citation type="submission" date="2020-05" db="EMBL/GenBank/DDBJ databases">
        <title>WGS assembly of Panicum virgatum.</title>
        <authorList>
            <person name="Lovell J.T."/>
            <person name="Jenkins J."/>
            <person name="Shu S."/>
            <person name="Juenger T.E."/>
            <person name="Schmutz J."/>
        </authorList>
    </citation>
    <scope>NUCLEOTIDE SEQUENCE</scope>
    <source>
        <strain evidence="1">AP13</strain>
    </source>
</reference>
<comment type="caution">
    <text evidence="1">The sequence shown here is derived from an EMBL/GenBank/DDBJ whole genome shotgun (WGS) entry which is preliminary data.</text>
</comment>
<dbReference type="EMBL" id="CM029051">
    <property type="protein sequence ID" value="KAG2562512.1"/>
    <property type="molecule type" value="Genomic_DNA"/>
</dbReference>
<evidence type="ECO:0000313" key="1">
    <source>
        <dbReference type="EMBL" id="KAG2562512.1"/>
    </source>
</evidence>
<name>A0A8T0PQC2_PANVG</name>
<keyword evidence="2" id="KW-1185">Reference proteome</keyword>
<evidence type="ECO:0000313" key="2">
    <source>
        <dbReference type="Proteomes" id="UP000823388"/>
    </source>
</evidence>
<accession>A0A8T0PQC2</accession>
<dbReference type="Proteomes" id="UP000823388">
    <property type="component" value="Chromosome 8K"/>
</dbReference>